<dbReference type="RefSeq" id="WP_182459121.1">
    <property type="nucleotide sequence ID" value="NZ_CP059732.1"/>
</dbReference>
<name>A0A7G5GSK1_9BACT</name>
<keyword evidence="1" id="KW-0812">Transmembrane</keyword>
<evidence type="ECO:0000256" key="1">
    <source>
        <dbReference type="SAM" id="Phobius"/>
    </source>
</evidence>
<dbReference type="EMBL" id="CP059732">
    <property type="protein sequence ID" value="QMW01843.1"/>
    <property type="molecule type" value="Genomic_DNA"/>
</dbReference>
<gene>
    <name evidence="2" type="ORF">H3H32_28470</name>
</gene>
<evidence type="ECO:0000313" key="2">
    <source>
        <dbReference type="EMBL" id="QMW01843.1"/>
    </source>
</evidence>
<keyword evidence="1" id="KW-1133">Transmembrane helix</keyword>
<organism evidence="2 3">
    <name type="scientific">Spirosoma foliorum</name>
    <dbReference type="NCBI Taxonomy" id="2710596"/>
    <lineage>
        <taxon>Bacteria</taxon>
        <taxon>Pseudomonadati</taxon>
        <taxon>Bacteroidota</taxon>
        <taxon>Cytophagia</taxon>
        <taxon>Cytophagales</taxon>
        <taxon>Cytophagaceae</taxon>
        <taxon>Spirosoma</taxon>
    </lineage>
</organism>
<evidence type="ECO:0000313" key="3">
    <source>
        <dbReference type="Proteomes" id="UP000515369"/>
    </source>
</evidence>
<sequence>MRLTVLFSYIFIVFIACLLSLQSIIFFLAPYVRNYNVYTAVSIDKENRLATANQPRLIFVGGSSMALGLNSQFMEKVTGKQVVNMGIHAGLGLPFILNESLAGLKSGDIVVLCLEYTLDKGDKKLQAQLVDVNPRAKEYLSFSLIDYIQFYTQNVQRCLSGAFYKVINADRLDPIYNRSALNIQGDVISHYSLPKRKTLADLVKWKDLGDAEYIKQVNGFINNAKRKGATVYFSYPALCSSAFILNYQNMQLLEKKYLQEINCPIIGRPQSFVFNDKDFYDTVYHLGKYGVDKRTKIMIKLLDGYL</sequence>
<proteinExistence type="predicted"/>
<accession>A0A7G5GSK1</accession>
<dbReference type="PROSITE" id="PS51257">
    <property type="entry name" value="PROKAR_LIPOPROTEIN"/>
    <property type="match status" value="1"/>
</dbReference>
<dbReference type="AlphaFoldDB" id="A0A7G5GSK1"/>
<dbReference type="KEGG" id="sfol:H3H32_28470"/>
<protein>
    <submittedName>
        <fullName evidence="2">Uncharacterized protein</fullName>
    </submittedName>
</protein>
<keyword evidence="3" id="KW-1185">Reference proteome</keyword>
<feature type="transmembrane region" description="Helical" evidence="1">
    <location>
        <begin position="6"/>
        <end position="29"/>
    </location>
</feature>
<keyword evidence="1" id="KW-0472">Membrane</keyword>
<dbReference type="Proteomes" id="UP000515369">
    <property type="component" value="Chromosome"/>
</dbReference>
<reference evidence="2 3" key="1">
    <citation type="submission" date="2020-07" db="EMBL/GenBank/DDBJ databases">
        <title>Spirosoma foliorum sp. nov., isolated from the leaves on the Nejang mountain Korea, Republic of.</title>
        <authorList>
            <person name="Ho H."/>
            <person name="Lee Y.-J."/>
            <person name="Nurcahyanto D.-A."/>
            <person name="Kim S.-G."/>
        </authorList>
    </citation>
    <scope>NUCLEOTIDE SEQUENCE [LARGE SCALE GENOMIC DNA]</scope>
    <source>
        <strain evidence="2 3">PL0136</strain>
    </source>
</reference>